<keyword evidence="6" id="KW-0812">Transmembrane</keyword>
<gene>
    <name evidence="8" type="ORF">HKI87_14g75710</name>
</gene>
<feature type="compositionally biased region" description="Polar residues" evidence="5">
    <location>
        <begin position="64"/>
        <end position="73"/>
    </location>
</feature>
<dbReference type="CDD" id="cd16454">
    <property type="entry name" value="RING-H2_PA-TM-RING"/>
    <property type="match status" value="1"/>
</dbReference>
<keyword evidence="1" id="KW-0479">Metal-binding</keyword>
<dbReference type="PANTHER" id="PTHR45798">
    <property type="entry name" value="RING-H2 FINGER PROTEIN ATL61-RELATED-RELATED"/>
    <property type="match status" value="1"/>
</dbReference>
<feature type="region of interest" description="Disordered" evidence="5">
    <location>
        <begin position="49"/>
        <end position="80"/>
    </location>
</feature>
<dbReference type="Pfam" id="PF13639">
    <property type="entry name" value="zf-RING_2"/>
    <property type="match status" value="1"/>
</dbReference>
<dbReference type="InterPro" id="IPR052788">
    <property type="entry name" value="RING-type_E3_ligase_ATL"/>
</dbReference>
<organism evidence="8 9">
    <name type="scientific">Chloropicon roscoffensis</name>
    <dbReference type="NCBI Taxonomy" id="1461544"/>
    <lineage>
        <taxon>Eukaryota</taxon>
        <taxon>Viridiplantae</taxon>
        <taxon>Chlorophyta</taxon>
        <taxon>Chloropicophyceae</taxon>
        <taxon>Chloropicales</taxon>
        <taxon>Chloropicaceae</taxon>
        <taxon>Chloropicon</taxon>
    </lineage>
</organism>
<evidence type="ECO:0000313" key="9">
    <source>
        <dbReference type="Proteomes" id="UP001472866"/>
    </source>
</evidence>
<reference evidence="8 9" key="1">
    <citation type="submission" date="2024-03" db="EMBL/GenBank/DDBJ databases">
        <title>Complete genome sequence of the green alga Chloropicon roscoffensis RCC1871.</title>
        <authorList>
            <person name="Lemieux C."/>
            <person name="Pombert J.-F."/>
            <person name="Otis C."/>
            <person name="Turmel M."/>
        </authorList>
    </citation>
    <scope>NUCLEOTIDE SEQUENCE [LARGE SCALE GENOMIC DNA]</scope>
    <source>
        <strain evidence="8 9">RCC1871</strain>
    </source>
</reference>
<dbReference type="PROSITE" id="PS50089">
    <property type="entry name" value="ZF_RING_2"/>
    <property type="match status" value="1"/>
</dbReference>
<dbReference type="FunFam" id="3.30.40.10:FF:000388">
    <property type="entry name" value="Putative RING zinc finger domain superfamily protein"/>
    <property type="match status" value="1"/>
</dbReference>
<accession>A0AAX4PIA2</accession>
<proteinExistence type="predicted"/>
<evidence type="ECO:0000256" key="6">
    <source>
        <dbReference type="SAM" id="Phobius"/>
    </source>
</evidence>
<keyword evidence="3" id="KW-0862">Zinc</keyword>
<feature type="compositionally biased region" description="Low complexity" evidence="5">
    <location>
        <begin position="228"/>
        <end position="251"/>
    </location>
</feature>
<evidence type="ECO:0000256" key="3">
    <source>
        <dbReference type="ARBA" id="ARBA00022833"/>
    </source>
</evidence>
<sequence length="278" mass="30190">MGKSLFDVEDAFDIFTPFIVLLFAFFSAKFLRIARLRFRLWRLNRRHARQEQQGRLPNGPVSPSRRTPVTTEPVTARPEPPRVQVRREWIAASPEVPTAPRRPAAGATAARDRRLSRLKEYAYDASAEQADGDECTICFEDFSGGERIRELPCGHTFHVDCVDEWLLRHASCPICRRDVFAPPLAPLTISDGYHAGRGVRAAAAVAAAAMSSSSQNPPPPSFGRGGLQLQSRTSMSQSSSSSSSSSSTVPSAPAPPPIPLIQRPPPPEGLAAATPAVV</sequence>
<feature type="region of interest" description="Disordered" evidence="5">
    <location>
        <begin position="210"/>
        <end position="278"/>
    </location>
</feature>
<name>A0AAX4PIA2_9CHLO</name>
<dbReference type="PANTHER" id="PTHR45798:SF97">
    <property type="entry name" value="ALCOHOL-SENSITIVE RING FINGER PROTEIN 1"/>
    <property type="match status" value="1"/>
</dbReference>
<dbReference type="InterPro" id="IPR013083">
    <property type="entry name" value="Znf_RING/FYVE/PHD"/>
</dbReference>
<evidence type="ECO:0000256" key="2">
    <source>
        <dbReference type="ARBA" id="ARBA00022771"/>
    </source>
</evidence>
<dbReference type="SUPFAM" id="SSF57850">
    <property type="entry name" value="RING/U-box"/>
    <property type="match status" value="1"/>
</dbReference>
<feature type="compositionally biased region" description="Pro residues" evidence="5">
    <location>
        <begin position="252"/>
        <end position="268"/>
    </location>
</feature>
<evidence type="ECO:0000256" key="1">
    <source>
        <dbReference type="ARBA" id="ARBA00022723"/>
    </source>
</evidence>
<protein>
    <submittedName>
        <fullName evidence="8">RING-H2 finger protein</fullName>
    </submittedName>
</protein>
<dbReference type="SMART" id="SM00184">
    <property type="entry name" value="RING"/>
    <property type="match status" value="1"/>
</dbReference>
<dbReference type="GO" id="GO:0008270">
    <property type="term" value="F:zinc ion binding"/>
    <property type="evidence" value="ECO:0007669"/>
    <property type="project" value="UniProtKB-KW"/>
</dbReference>
<feature type="transmembrane region" description="Helical" evidence="6">
    <location>
        <begin position="12"/>
        <end position="31"/>
    </location>
</feature>
<dbReference type="Gene3D" id="3.30.40.10">
    <property type="entry name" value="Zinc/RING finger domain, C3HC4 (zinc finger)"/>
    <property type="match status" value="1"/>
</dbReference>
<keyword evidence="6" id="KW-0472">Membrane</keyword>
<evidence type="ECO:0000256" key="5">
    <source>
        <dbReference type="SAM" id="MobiDB-lite"/>
    </source>
</evidence>
<dbReference type="InterPro" id="IPR001841">
    <property type="entry name" value="Znf_RING"/>
</dbReference>
<feature type="domain" description="RING-type" evidence="7">
    <location>
        <begin position="135"/>
        <end position="176"/>
    </location>
</feature>
<dbReference type="AlphaFoldDB" id="A0AAX4PIA2"/>
<dbReference type="Proteomes" id="UP001472866">
    <property type="component" value="Chromosome 14"/>
</dbReference>
<evidence type="ECO:0000256" key="4">
    <source>
        <dbReference type="PROSITE-ProRule" id="PRU00175"/>
    </source>
</evidence>
<evidence type="ECO:0000313" key="8">
    <source>
        <dbReference type="EMBL" id="WZN66008.1"/>
    </source>
</evidence>
<keyword evidence="6" id="KW-1133">Transmembrane helix</keyword>
<evidence type="ECO:0000259" key="7">
    <source>
        <dbReference type="PROSITE" id="PS50089"/>
    </source>
</evidence>
<dbReference type="EMBL" id="CP151514">
    <property type="protein sequence ID" value="WZN66008.1"/>
    <property type="molecule type" value="Genomic_DNA"/>
</dbReference>
<keyword evidence="2 4" id="KW-0863">Zinc-finger</keyword>
<keyword evidence="9" id="KW-1185">Reference proteome</keyword>